<evidence type="ECO:0000313" key="2">
    <source>
        <dbReference type="EMBL" id="GAA0317586.1"/>
    </source>
</evidence>
<reference evidence="2 3" key="1">
    <citation type="journal article" date="2019" name="Int. J. Syst. Evol. Microbiol.">
        <title>The Global Catalogue of Microorganisms (GCM) 10K type strain sequencing project: providing services to taxonomists for standard genome sequencing and annotation.</title>
        <authorList>
            <consortium name="The Broad Institute Genomics Platform"/>
            <consortium name="The Broad Institute Genome Sequencing Center for Infectious Disease"/>
            <person name="Wu L."/>
            <person name="Ma J."/>
        </authorList>
    </citation>
    <scope>NUCLEOTIDE SEQUENCE [LARGE SCALE GENOMIC DNA]</scope>
    <source>
        <strain evidence="2 3">JCM 3146</strain>
    </source>
</reference>
<evidence type="ECO:0000259" key="1">
    <source>
        <dbReference type="PROSITE" id="PS50943"/>
    </source>
</evidence>
<evidence type="ECO:0000313" key="3">
    <source>
        <dbReference type="Proteomes" id="UP001501822"/>
    </source>
</evidence>
<comment type="caution">
    <text evidence="2">The sequence shown here is derived from an EMBL/GenBank/DDBJ whole genome shotgun (WGS) entry which is preliminary data.</text>
</comment>
<sequence>MQNRRRPTLRLRRLAAEMRRRREEAGLTQDEVFERTSINQATLYRVENALSRPQVRTLRALLDLYGVNSERTAYLLTLLRESDHRGWLETIDAHLPERLTTYVEFDDEARTVWNYQPSFVPGLLRTEAYARAIVHGLMPEASPGAVDSRA</sequence>
<organism evidence="2 3">
    <name type="scientific">Actinoallomurus spadix</name>
    <dbReference type="NCBI Taxonomy" id="79912"/>
    <lineage>
        <taxon>Bacteria</taxon>
        <taxon>Bacillati</taxon>
        <taxon>Actinomycetota</taxon>
        <taxon>Actinomycetes</taxon>
        <taxon>Streptosporangiales</taxon>
        <taxon>Thermomonosporaceae</taxon>
        <taxon>Actinoallomurus</taxon>
    </lineage>
</organism>
<dbReference type="Pfam" id="PF13560">
    <property type="entry name" value="HTH_31"/>
    <property type="match status" value="1"/>
</dbReference>
<proteinExistence type="predicted"/>
<gene>
    <name evidence="2" type="ORF">GCM10010151_04300</name>
</gene>
<dbReference type="CDD" id="cd00093">
    <property type="entry name" value="HTH_XRE"/>
    <property type="match status" value="1"/>
</dbReference>
<protein>
    <recommendedName>
        <fullName evidence="1">HTH cro/C1-type domain-containing protein</fullName>
    </recommendedName>
</protein>
<dbReference type="PROSITE" id="PS50943">
    <property type="entry name" value="HTH_CROC1"/>
    <property type="match status" value="1"/>
</dbReference>
<dbReference type="SUPFAM" id="SSF47413">
    <property type="entry name" value="lambda repressor-like DNA-binding domains"/>
    <property type="match status" value="1"/>
</dbReference>
<dbReference type="SMART" id="SM00530">
    <property type="entry name" value="HTH_XRE"/>
    <property type="match status" value="1"/>
</dbReference>
<dbReference type="RefSeq" id="WP_252799995.1">
    <property type="nucleotide sequence ID" value="NZ_BAAABM010000007.1"/>
</dbReference>
<dbReference type="Pfam" id="PF19054">
    <property type="entry name" value="DUF5753"/>
    <property type="match status" value="1"/>
</dbReference>
<dbReference type="InterPro" id="IPR043917">
    <property type="entry name" value="DUF5753"/>
</dbReference>
<name>A0ABN0VUF1_9ACTN</name>
<dbReference type="EMBL" id="BAAABM010000007">
    <property type="protein sequence ID" value="GAA0317586.1"/>
    <property type="molecule type" value="Genomic_DNA"/>
</dbReference>
<dbReference type="InterPro" id="IPR001387">
    <property type="entry name" value="Cro/C1-type_HTH"/>
</dbReference>
<feature type="domain" description="HTH cro/C1-type" evidence="1">
    <location>
        <begin position="18"/>
        <end position="75"/>
    </location>
</feature>
<dbReference type="InterPro" id="IPR010982">
    <property type="entry name" value="Lambda_DNA-bd_dom_sf"/>
</dbReference>
<dbReference type="Gene3D" id="1.10.260.40">
    <property type="entry name" value="lambda repressor-like DNA-binding domains"/>
    <property type="match status" value="1"/>
</dbReference>
<dbReference type="Proteomes" id="UP001501822">
    <property type="component" value="Unassembled WGS sequence"/>
</dbReference>
<keyword evidence="3" id="KW-1185">Reference proteome</keyword>
<accession>A0ABN0VUF1</accession>